<dbReference type="EMBL" id="CP003824">
    <property type="protein sequence ID" value="AFR95113.1"/>
    <property type="molecule type" value="Genomic_DNA"/>
</dbReference>
<keyword evidence="3" id="KW-1185">Reference proteome</keyword>
<accession>J9VLI3</accession>
<dbReference type="KEGG" id="cng:CNAG_01034"/>
<dbReference type="Proteomes" id="UP000010091">
    <property type="component" value="Chromosome 5"/>
</dbReference>
<sequence>MTHFDIKSYRTWFRRRNAYTNASKANVERPQQAEEENQDMDPPGEGALSSMEPVEWTETGVLTESQARQRPLISQQIEFHIDSFRNATMHEERLTALANLAISGQIASALRPQYAEEARSFVWCQARLRNSVRSFHQCSRLTDPSTTPNFLPSDMRTDSQYEDEILQSWWSQKLVLDRDPCRINQARLWSELQSKVDGHYWSSNDADLDQTLDSILGQPWASEFPENLTHVNKAISSSTF</sequence>
<evidence type="ECO:0000313" key="3">
    <source>
        <dbReference type="Proteomes" id="UP000010091"/>
    </source>
</evidence>
<organism evidence="2 3">
    <name type="scientific">Cryptococcus neoformans (strain H99 / ATCC 208821 / CBS 10515 / FGSC 9487)</name>
    <name type="common">Cryptococcus neoformans var. grubii serotype A</name>
    <dbReference type="NCBI Taxonomy" id="235443"/>
    <lineage>
        <taxon>Eukaryota</taxon>
        <taxon>Fungi</taxon>
        <taxon>Dikarya</taxon>
        <taxon>Basidiomycota</taxon>
        <taxon>Agaricomycotina</taxon>
        <taxon>Tremellomycetes</taxon>
        <taxon>Tremellales</taxon>
        <taxon>Cryptococcaceae</taxon>
        <taxon>Cryptococcus</taxon>
        <taxon>Cryptococcus neoformans species complex</taxon>
    </lineage>
</organism>
<dbReference type="AlphaFoldDB" id="J9VLI3"/>
<gene>
    <name evidence="2" type="ORF">CNAG_01034</name>
</gene>
<evidence type="ECO:0000256" key="1">
    <source>
        <dbReference type="SAM" id="MobiDB-lite"/>
    </source>
</evidence>
<reference evidence="2 3" key="1">
    <citation type="journal article" date="2014" name="PLoS Genet.">
        <title>Analysis of the genome and transcriptome of Cryptococcus neoformans var. grubii reveals complex RNA expression and microevolution leading to virulence attenuation.</title>
        <authorList>
            <person name="Janbon G."/>
            <person name="Ormerod K.L."/>
            <person name="Paulet D."/>
            <person name="Byrnes E.J.III."/>
            <person name="Yadav V."/>
            <person name="Chatterjee G."/>
            <person name="Mullapudi N."/>
            <person name="Hon C.C."/>
            <person name="Billmyre R.B."/>
            <person name="Brunel F."/>
            <person name="Bahn Y.S."/>
            <person name="Chen W."/>
            <person name="Chen Y."/>
            <person name="Chow E.W."/>
            <person name="Coppee J.Y."/>
            <person name="Floyd-Averette A."/>
            <person name="Gaillardin C."/>
            <person name="Gerik K.J."/>
            <person name="Goldberg J."/>
            <person name="Gonzalez-Hilarion S."/>
            <person name="Gujja S."/>
            <person name="Hamlin J.L."/>
            <person name="Hsueh Y.P."/>
            <person name="Ianiri G."/>
            <person name="Jones S."/>
            <person name="Kodira C.D."/>
            <person name="Kozubowski L."/>
            <person name="Lam W."/>
            <person name="Marra M."/>
            <person name="Mesner L.D."/>
            <person name="Mieczkowski P.A."/>
            <person name="Moyrand F."/>
            <person name="Nielsen K."/>
            <person name="Proux C."/>
            <person name="Rossignol T."/>
            <person name="Schein J.E."/>
            <person name="Sun S."/>
            <person name="Wollschlaeger C."/>
            <person name="Wood I.A."/>
            <person name="Zeng Q."/>
            <person name="Neuveglise C."/>
            <person name="Newlon C.S."/>
            <person name="Perfect J.R."/>
            <person name="Lodge J.K."/>
            <person name="Idnurm A."/>
            <person name="Stajich J.E."/>
            <person name="Kronstad J.W."/>
            <person name="Sanyal K."/>
            <person name="Heitman J."/>
            <person name="Fraser J.A."/>
            <person name="Cuomo C.A."/>
            <person name="Dietrich F.S."/>
        </authorList>
    </citation>
    <scope>NUCLEOTIDE SEQUENCE [LARGE SCALE GENOMIC DNA]</scope>
    <source>
        <strain evidence="3">H99 / ATCC 208821 / CBS 10515 / FGSC 9487</strain>
    </source>
</reference>
<dbReference type="RefSeq" id="XP_012049271.1">
    <property type="nucleotide sequence ID" value="XM_012193881.1"/>
</dbReference>
<dbReference type="VEuPathDB" id="FungiDB:CNAG_01034"/>
<proteinExistence type="predicted"/>
<protein>
    <submittedName>
        <fullName evidence="2">Uncharacterized protein</fullName>
    </submittedName>
</protein>
<dbReference type="HOGENOM" id="CLU_1156341_0_0_1"/>
<evidence type="ECO:0000313" key="2">
    <source>
        <dbReference type="EMBL" id="AFR95113.1"/>
    </source>
</evidence>
<feature type="region of interest" description="Disordered" evidence="1">
    <location>
        <begin position="23"/>
        <end position="50"/>
    </location>
</feature>
<name>J9VLI3_CRYN9</name>
<dbReference type="GeneID" id="23884780"/>